<name>A0A0E9RNG7_ANGAN</name>
<reference evidence="1" key="2">
    <citation type="journal article" date="2015" name="Fish Shellfish Immunol.">
        <title>Early steps in the European eel (Anguilla anguilla)-Vibrio vulnificus interaction in the gills: Role of the RtxA13 toxin.</title>
        <authorList>
            <person name="Callol A."/>
            <person name="Pajuelo D."/>
            <person name="Ebbesson L."/>
            <person name="Teles M."/>
            <person name="MacKenzie S."/>
            <person name="Amaro C."/>
        </authorList>
    </citation>
    <scope>NUCLEOTIDE SEQUENCE</scope>
</reference>
<proteinExistence type="predicted"/>
<reference evidence="1" key="1">
    <citation type="submission" date="2014-11" db="EMBL/GenBank/DDBJ databases">
        <authorList>
            <person name="Amaro Gonzalez C."/>
        </authorList>
    </citation>
    <scope>NUCLEOTIDE SEQUENCE</scope>
</reference>
<dbReference type="EMBL" id="GBXM01077861">
    <property type="protein sequence ID" value="JAH30716.1"/>
    <property type="molecule type" value="Transcribed_RNA"/>
</dbReference>
<sequence length="31" mass="3548">MMPLRAALQTLISFALDMYNPDGLNIFMVFN</sequence>
<dbReference type="AlphaFoldDB" id="A0A0E9RNG7"/>
<organism evidence="1">
    <name type="scientific">Anguilla anguilla</name>
    <name type="common">European freshwater eel</name>
    <name type="synonym">Muraena anguilla</name>
    <dbReference type="NCBI Taxonomy" id="7936"/>
    <lineage>
        <taxon>Eukaryota</taxon>
        <taxon>Metazoa</taxon>
        <taxon>Chordata</taxon>
        <taxon>Craniata</taxon>
        <taxon>Vertebrata</taxon>
        <taxon>Euteleostomi</taxon>
        <taxon>Actinopterygii</taxon>
        <taxon>Neopterygii</taxon>
        <taxon>Teleostei</taxon>
        <taxon>Anguilliformes</taxon>
        <taxon>Anguillidae</taxon>
        <taxon>Anguilla</taxon>
    </lineage>
</organism>
<accession>A0A0E9RNG7</accession>
<evidence type="ECO:0000313" key="1">
    <source>
        <dbReference type="EMBL" id="JAH30716.1"/>
    </source>
</evidence>
<protein>
    <submittedName>
        <fullName evidence="1">Uncharacterized protein</fullName>
    </submittedName>
</protein>